<evidence type="ECO:0000313" key="2">
    <source>
        <dbReference type="Proteomes" id="UP001497480"/>
    </source>
</evidence>
<dbReference type="PANTHER" id="PTHR34666">
    <property type="entry name" value="EXPRESSED PROTEIN"/>
    <property type="match status" value="1"/>
</dbReference>
<keyword evidence="2" id="KW-1185">Reference proteome</keyword>
<dbReference type="Proteomes" id="UP001497480">
    <property type="component" value="Unassembled WGS sequence"/>
</dbReference>
<organism evidence="1 2">
    <name type="scientific">Lupinus luteus</name>
    <name type="common">European yellow lupine</name>
    <dbReference type="NCBI Taxonomy" id="3873"/>
    <lineage>
        <taxon>Eukaryota</taxon>
        <taxon>Viridiplantae</taxon>
        <taxon>Streptophyta</taxon>
        <taxon>Embryophyta</taxon>
        <taxon>Tracheophyta</taxon>
        <taxon>Spermatophyta</taxon>
        <taxon>Magnoliopsida</taxon>
        <taxon>eudicotyledons</taxon>
        <taxon>Gunneridae</taxon>
        <taxon>Pentapetalae</taxon>
        <taxon>rosids</taxon>
        <taxon>fabids</taxon>
        <taxon>Fabales</taxon>
        <taxon>Fabaceae</taxon>
        <taxon>Papilionoideae</taxon>
        <taxon>50 kb inversion clade</taxon>
        <taxon>genistoids sensu lato</taxon>
        <taxon>core genistoids</taxon>
        <taxon>Genisteae</taxon>
        <taxon>Lupinus</taxon>
    </lineage>
</organism>
<reference evidence="1 2" key="1">
    <citation type="submission" date="2024-03" db="EMBL/GenBank/DDBJ databases">
        <authorList>
            <person name="Martinez-Hernandez J."/>
        </authorList>
    </citation>
    <scope>NUCLEOTIDE SEQUENCE [LARGE SCALE GENOMIC DNA]</scope>
</reference>
<sequence>METEDFTFPRISDTSAFNIDSPPLWNLSSASSPNPCHAKQNDCLEGKLILNGQMKSHSCIEFGRKIVGLDHDQEHRMDLLWEDFNEQLSSKTGSDTEFRSWAQGLTVAKTKSKTNALVPTKNKPSMEMIVKVLKKLFSINSNHHWRQRIKRVR</sequence>
<name>A0AAV1Y4E3_LUPLU</name>
<gene>
    <name evidence="1" type="ORF">LLUT_LOCUS29593</name>
</gene>
<proteinExistence type="predicted"/>
<dbReference type="AlphaFoldDB" id="A0AAV1Y4E3"/>
<dbReference type="PANTHER" id="PTHR34666:SF7">
    <property type="match status" value="1"/>
</dbReference>
<evidence type="ECO:0000313" key="1">
    <source>
        <dbReference type="EMBL" id="CAL0328533.1"/>
    </source>
</evidence>
<comment type="caution">
    <text evidence="1">The sequence shown here is derived from an EMBL/GenBank/DDBJ whole genome shotgun (WGS) entry which is preliminary data.</text>
</comment>
<protein>
    <submittedName>
        <fullName evidence="1">Uncharacterized protein</fullName>
    </submittedName>
</protein>
<accession>A0AAV1Y4E3</accession>
<dbReference type="EMBL" id="CAXHTB010000021">
    <property type="protein sequence ID" value="CAL0328533.1"/>
    <property type="molecule type" value="Genomic_DNA"/>
</dbReference>